<dbReference type="RefSeq" id="XP_062877597.1">
    <property type="nucleotide sequence ID" value="XM_063021527.1"/>
</dbReference>
<evidence type="ECO:0000256" key="4">
    <source>
        <dbReference type="ARBA" id="ARBA00034427"/>
    </source>
</evidence>
<keyword evidence="7" id="KW-1185">Reference proteome</keyword>
<dbReference type="GO" id="GO:0140291">
    <property type="term" value="P:peptidyl-glutamate ADP-deribosylation"/>
    <property type="evidence" value="ECO:0007669"/>
    <property type="project" value="TreeGrafter"/>
</dbReference>
<dbReference type="AlphaFoldDB" id="A0AAX4H9R2"/>
<protein>
    <recommendedName>
        <fullName evidence="3">ADP-ribose 1''-phosphate phosphatase</fullName>
        <ecNumber evidence="2">3.1.3.84</ecNumber>
    </recommendedName>
</protein>
<dbReference type="PROSITE" id="PS51154">
    <property type="entry name" value="MACRO"/>
    <property type="match status" value="1"/>
</dbReference>
<dbReference type="Proteomes" id="UP001338582">
    <property type="component" value="Chromosome 3"/>
</dbReference>
<dbReference type="InterPro" id="IPR043472">
    <property type="entry name" value="Macro_dom-like"/>
</dbReference>
<name>A0AAX4H9R2_9ASCO</name>
<accession>A0AAX4H9R2</accession>
<dbReference type="EMBL" id="CP138896">
    <property type="protein sequence ID" value="WPK25214.1"/>
    <property type="molecule type" value="Genomic_DNA"/>
</dbReference>
<comment type="similarity">
    <text evidence="1">Belongs to the POA1 family.</text>
</comment>
<evidence type="ECO:0000313" key="6">
    <source>
        <dbReference type="EMBL" id="WPK25214.1"/>
    </source>
</evidence>
<dbReference type="EC" id="3.1.3.84" evidence="2"/>
<sequence>MSYLPHISDSERSYTMSPLQYIRGDLFSAVSSSKTTILAHACNPFGLWGGGIANQFRLRYPEAYKSYKSHCKENHDLLGSCALIESGSGGPVVACLFTSDFNNTPAEILSYTKTALDDLKRQLGSMKNVEKTDSGHPIVNMPQINSGIFNVPWEGTEALLEECQDLSFKVYVLD</sequence>
<evidence type="ECO:0000256" key="3">
    <source>
        <dbReference type="ARBA" id="ARBA00019744"/>
    </source>
</evidence>
<dbReference type="Pfam" id="PF01661">
    <property type="entry name" value="Macro"/>
    <property type="match status" value="1"/>
</dbReference>
<dbReference type="GeneID" id="88173585"/>
<evidence type="ECO:0000256" key="2">
    <source>
        <dbReference type="ARBA" id="ARBA00012983"/>
    </source>
</evidence>
<evidence type="ECO:0000259" key="5">
    <source>
        <dbReference type="PROSITE" id="PS51154"/>
    </source>
</evidence>
<dbReference type="PANTHER" id="PTHR12521">
    <property type="entry name" value="PROTEIN C6ORF130"/>
    <property type="match status" value="1"/>
</dbReference>
<comment type="catalytic activity">
    <reaction evidence="4">
        <text>ADP-alpha-D-ribose 1''-phosphate + H2O = ADP-D-ribose + phosphate</text>
        <dbReference type="Rhea" id="RHEA:25029"/>
        <dbReference type="ChEBI" id="CHEBI:15377"/>
        <dbReference type="ChEBI" id="CHEBI:43474"/>
        <dbReference type="ChEBI" id="CHEBI:57967"/>
        <dbReference type="ChEBI" id="CHEBI:58753"/>
        <dbReference type="EC" id="3.1.3.84"/>
    </reaction>
</comment>
<proteinExistence type="inferred from homology"/>
<feature type="domain" description="Macro" evidence="5">
    <location>
        <begin position="6"/>
        <end position="174"/>
    </location>
</feature>
<dbReference type="Gene3D" id="3.40.220.10">
    <property type="entry name" value="Leucine Aminopeptidase, subunit E, domain 1"/>
    <property type="match status" value="1"/>
</dbReference>
<dbReference type="InterPro" id="IPR002589">
    <property type="entry name" value="Macro_dom"/>
</dbReference>
<dbReference type="SUPFAM" id="SSF52949">
    <property type="entry name" value="Macro domain-like"/>
    <property type="match status" value="1"/>
</dbReference>
<organism evidence="6 7">
    <name type="scientific">Australozyma saopauloensis</name>
    <dbReference type="NCBI Taxonomy" id="291208"/>
    <lineage>
        <taxon>Eukaryota</taxon>
        <taxon>Fungi</taxon>
        <taxon>Dikarya</taxon>
        <taxon>Ascomycota</taxon>
        <taxon>Saccharomycotina</taxon>
        <taxon>Pichiomycetes</taxon>
        <taxon>Metschnikowiaceae</taxon>
        <taxon>Australozyma</taxon>
    </lineage>
</organism>
<dbReference type="CDD" id="cd02901">
    <property type="entry name" value="Macro_Poa1p-like"/>
    <property type="match status" value="1"/>
</dbReference>
<dbReference type="PANTHER" id="PTHR12521:SF0">
    <property type="entry name" value="ADP-RIBOSE GLYCOHYDROLASE OARD1"/>
    <property type="match status" value="1"/>
</dbReference>
<gene>
    <name evidence="6" type="ORF">PUMCH_002520</name>
</gene>
<evidence type="ECO:0000256" key="1">
    <source>
        <dbReference type="ARBA" id="ARBA00006575"/>
    </source>
</evidence>
<evidence type="ECO:0000313" key="7">
    <source>
        <dbReference type="Proteomes" id="UP001338582"/>
    </source>
</evidence>
<dbReference type="SMART" id="SM00506">
    <property type="entry name" value="A1pp"/>
    <property type="match status" value="1"/>
</dbReference>
<dbReference type="KEGG" id="asau:88173585"/>
<dbReference type="InterPro" id="IPR050892">
    <property type="entry name" value="ADP-ribose_metab_enzymes"/>
</dbReference>
<reference evidence="6 7" key="1">
    <citation type="submission" date="2023-10" db="EMBL/GenBank/DDBJ databases">
        <title>Draft Genome Sequence of Candida saopaulonensis from a very Premature Infant with Sepsis.</title>
        <authorList>
            <person name="Ning Y."/>
            <person name="Dai R."/>
            <person name="Xiao M."/>
            <person name="Xu Y."/>
            <person name="Yan Q."/>
            <person name="Zhang L."/>
        </authorList>
    </citation>
    <scope>NUCLEOTIDE SEQUENCE [LARGE SCALE GENOMIC DNA]</scope>
    <source>
        <strain evidence="6 7">19XY460</strain>
    </source>
</reference>